<dbReference type="Proteomes" id="UP000031668">
    <property type="component" value="Unassembled WGS sequence"/>
</dbReference>
<dbReference type="EMBL" id="JWZT01003712">
    <property type="protein sequence ID" value="KII65835.1"/>
    <property type="molecule type" value="Genomic_DNA"/>
</dbReference>
<organism evidence="2 3">
    <name type="scientific">Thelohanellus kitauei</name>
    <name type="common">Myxosporean</name>
    <dbReference type="NCBI Taxonomy" id="669202"/>
    <lineage>
        <taxon>Eukaryota</taxon>
        <taxon>Metazoa</taxon>
        <taxon>Cnidaria</taxon>
        <taxon>Myxozoa</taxon>
        <taxon>Myxosporea</taxon>
        <taxon>Bivalvulida</taxon>
        <taxon>Platysporina</taxon>
        <taxon>Myxobolidae</taxon>
        <taxon>Thelohanellus</taxon>
    </lineage>
</organism>
<evidence type="ECO:0008006" key="4">
    <source>
        <dbReference type="Google" id="ProtNLM"/>
    </source>
</evidence>
<dbReference type="OrthoDB" id="5946211at2759"/>
<dbReference type="InterPro" id="IPR006461">
    <property type="entry name" value="PLAC_motif_containing"/>
</dbReference>
<evidence type="ECO:0000256" key="1">
    <source>
        <dbReference type="ARBA" id="ARBA00009024"/>
    </source>
</evidence>
<sequence>MIAEENADTKVQFKQHLWGCLSNIESCFCAWCFPCISVGHIADEVGENFLLCCVFQLVLPYGPIIFLRERVRQLKNIEGSFAEDVLAGVYCTCCAISQCHAELDIHIMR</sequence>
<comment type="similarity">
    <text evidence="1">Belongs to the cornifelin family.</text>
</comment>
<gene>
    <name evidence="2" type="ORF">RF11_04108</name>
</gene>
<comment type="caution">
    <text evidence="2">The sequence shown here is derived from an EMBL/GenBank/DDBJ whole genome shotgun (WGS) entry which is preliminary data.</text>
</comment>
<dbReference type="Pfam" id="PF04749">
    <property type="entry name" value="PLAC8"/>
    <property type="match status" value="1"/>
</dbReference>
<accession>A0A0C2MN86</accession>
<protein>
    <recommendedName>
        <fullName evidence="4">Protein PLANT CADMIUM RESISTANCE 3</fullName>
    </recommendedName>
</protein>
<reference evidence="2 3" key="1">
    <citation type="journal article" date="2014" name="Genome Biol. Evol.">
        <title>The genome of the myxosporean Thelohanellus kitauei shows adaptations to nutrient acquisition within its fish host.</title>
        <authorList>
            <person name="Yang Y."/>
            <person name="Xiong J."/>
            <person name="Zhou Z."/>
            <person name="Huo F."/>
            <person name="Miao W."/>
            <person name="Ran C."/>
            <person name="Liu Y."/>
            <person name="Zhang J."/>
            <person name="Feng J."/>
            <person name="Wang M."/>
            <person name="Wang M."/>
            <person name="Wang L."/>
            <person name="Yao B."/>
        </authorList>
    </citation>
    <scope>NUCLEOTIDE SEQUENCE [LARGE SCALE GENOMIC DNA]</scope>
    <source>
        <strain evidence="2">Wuqing</strain>
    </source>
</reference>
<dbReference type="AlphaFoldDB" id="A0A0C2MN86"/>
<proteinExistence type="inferred from homology"/>
<keyword evidence="3" id="KW-1185">Reference proteome</keyword>
<dbReference type="NCBIfam" id="TIGR01571">
    <property type="entry name" value="A_thal_Cys_rich"/>
    <property type="match status" value="1"/>
</dbReference>
<evidence type="ECO:0000313" key="2">
    <source>
        <dbReference type="EMBL" id="KII65835.1"/>
    </source>
</evidence>
<dbReference type="PANTHER" id="PTHR15907">
    <property type="entry name" value="DUF614 FAMILY PROTEIN-RELATED"/>
    <property type="match status" value="1"/>
</dbReference>
<name>A0A0C2MN86_THEKT</name>
<evidence type="ECO:0000313" key="3">
    <source>
        <dbReference type="Proteomes" id="UP000031668"/>
    </source>
</evidence>